<evidence type="ECO:0000313" key="2">
    <source>
        <dbReference type="Proteomes" id="UP001060215"/>
    </source>
</evidence>
<proteinExistence type="predicted"/>
<sequence length="195" mass="21648">MHKFFVKFVFPSIDGLIYFKDLLEDTSLSSSLNILENDYADATRNKSELDERVFVNKEDSLLGSGSSSGGAMNISGAKVTQHQIWTSALAEVLTGLKSEIEFLSYRCPTLGTRMGLQIVSSAIQIDCMFEVYEALKWEQDGSRIDLFWEFQRGAKITELVLGDLSSPLICLKSIVLYSGRVGCSAFRFGIVCISL</sequence>
<gene>
    <name evidence="1" type="ORF">LOK49_LG13G02489</name>
</gene>
<name>A0ACC0FIH5_9ERIC</name>
<accession>A0ACC0FIH5</accession>
<reference evidence="1 2" key="1">
    <citation type="journal article" date="2022" name="Plant J.">
        <title>Chromosome-level genome of Camellia lanceoleosa provides a valuable resource for understanding genome evolution and self-incompatibility.</title>
        <authorList>
            <person name="Gong W."/>
            <person name="Xiao S."/>
            <person name="Wang L."/>
            <person name="Liao Z."/>
            <person name="Chang Y."/>
            <person name="Mo W."/>
            <person name="Hu G."/>
            <person name="Li W."/>
            <person name="Zhao G."/>
            <person name="Zhu H."/>
            <person name="Hu X."/>
            <person name="Ji K."/>
            <person name="Xiang X."/>
            <person name="Song Q."/>
            <person name="Yuan D."/>
            <person name="Jin S."/>
            <person name="Zhang L."/>
        </authorList>
    </citation>
    <scope>NUCLEOTIDE SEQUENCE [LARGE SCALE GENOMIC DNA]</scope>
    <source>
        <strain evidence="1">SQ_2022a</strain>
    </source>
</reference>
<dbReference type="Proteomes" id="UP001060215">
    <property type="component" value="Chromosome 14"/>
</dbReference>
<dbReference type="EMBL" id="CM045771">
    <property type="protein sequence ID" value="KAI7988524.1"/>
    <property type="molecule type" value="Genomic_DNA"/>
</dbReference>
<protein>
    <submittedName>
        <fullName evidence="1">Retinoblastoma-related protein</fullName>
    </submittedName>
</protein>
<comment type="caution">
    <text evidence="1">The sequence shown here is derived from an EMBL/GenBank/DDBJ whole genome shotgun (WGS) entry which is preliminary data.</text>
</comment>
<keyword evidence="2" id="KW-1185">Reference proteome</keyword>
<evidence type="ECO:0000313" key="1">
    <source>
        <dbReference type="EMBL" id="KAI7988524.1"/>
    </source>
</evidence>
<organism evidence="1 2">
    <name type="scientific">Camellia lanceoleosa</name>
    <dbReference type="NCBI Taxonomy" id="1840588"/>
    <lineage>
        <taxon>Eukaryota</taxon>
        <taxon>Viridiplantae</taxon>
        <taxon>Streptophyta</taxon>
        <taxon>Embryophyta</taxon>
        <taxon>Tracheophyta</taxon>
        <taxon>Spermatophyta</taxon>
        <taxon>Magnoliopsida</taxon>
        <taxon>eudicotyledons</taxon>
        <taxon>Gunneridae</taxon>
        <taxon>Pentapetalae</taxon>
        <taxon>asterids</taxon>
        <taxon>Ericales</taxon>
        <taxon>Theaceae</taxon>
        <taxon>Camellia</taxon>
    </lineage>
</organism>